<dbReference type="SUPFAM" id="SSF49879">
    <property type="entry name" value="SMAD/FHA domain"/>
    <property type="match status" value="1"/>
</dbReference>
<evidence type="ECO:0000256" key="1">
    <source>
        <dbReference type="ARBA" id="ARBA00022553"/>
    </source>
</evidence>
<feature type="compositionally biased region" description="Low complexity" evidence="2">
    <location>
        <begin position="49"/>
        <end position="62"/>
    </location>
</feature>
<gene>
    <name evidence="4" type="ORF">HKX69_22575</name>
</gene>
<dbReference type="Pfam" id="PF00498">
    <property type="entry name" value="FHA"/>
    <property type="match status" value="1"/>
</dbReference>
<protein>
    <submittedName>
        <fullName evidence="4">FHA domain-containing protein</fullName>
    </submittedName>
</protein>
<feature type="compositionally biased region" description="Low complexity" evidence="2">
    <location>
        <begin position="364"/>
        <end position="376"/>
    </location>
</feature>
<feature type="domain" description="FHA" evidence="3">
    <location>
        <begin position="490"/>
        <end position="549"/>
    </location>
</feature>
<feature type="region of interest" description="Disordered" evidence="2">
    <location>
        <begin position="21"/>
        <end position="70"/>
    </location>
</feature>
<dbReference type="PROSITE" id="PS50006">
    <property type="entry name" value="FHA_DOMAIN"/>
    <property type="match status" value="1"/>
</dbReference>
<accession>A0A6M4PLL0</accession>
<dbReference type="InterPro" id="IPR008984">
    <property type="entry name" value="SMAD_FHA_dom_sf"/>
</dbReference>
<keyword evidence="5" id="KW-1185">Reference proteome</keyword>
<evidence type="ECO:0000313" key="5">
    <source>
        <dbReference type="Proteomes" id="UP000502641"/>
    </source>
</evidence>
<dbReference type="InterPro" id="IPR000253">
    <property type="entry name" value="FHA_dom"/>
</dbReference>
<feature type="compositionally biased region" description="Low complexity" evidence="2">
    <location>
        <begin position="432"/>
        <end position="442"/>
    </location>
</feature>
<evidence type="ECO:0000313" key="4">
    <source>
        <dbReference type="EMBL" id="QJS11931.1"/>
    </source>
</evidence>
<keyword evidence="1" id="KW-0597">Phosphoprotein</keyword>
<reference evidence="4 5" key="1">
    <citation type="submission" date="2020-05" db="EMBL/GenBank/DDBJ databases">
        <authorList>
            <person name="Li K."/>
        </authorList>
    </citation>
    <scope>NUCLEOTIDE SEQUENCE [LARGE SCALE GENOMIC DNA]</scope>
    <source>
        <strain evidence="5">jing01</strain>
    </source>
</reference>
<dbReference type="CDD" id="cd00060">
    <property type="entry name" value="FHA"/>
    <property type="match status" value="1"/>
</dbReference>
<feature type="compositionally biased region" description="Gly residues" evidence="2">
    <location>
        <begin position="182"/>
        <end position="323"/>
    </location>
</feature>
<organism evidence="4 5">
    <name type="scientific">Streptomyces argyrophylli</name>
    <dbReference type="NCBI Taxonomy" id="2726118"/>
    <lineage>
        <taxon>Bacteria</taxon>
        <taxon>Bacillati</taxon>
        <taxon>Actinomycetota</taxon>
        <taxon>Actinomycetes</taxon>
        <taxon>Kitasatosporales</taxon>
        <taxon>Streptomycetaceae</taxon>
        <taxon>Streptomyces</taxon>
    </lineage>
</organism>
<evidence type="ECO:0000256" key="2">
    <source>
        <dbReference type="SAM" id="MobiDB-lite"/>
    </source>
</evidence>
<evidence type="ECO:0000259" key="3">
    <source>
        <dbReference type="PROSITE" id="PS50006"/>
    </source>
</evidence>
<sequence>MPTCPNGHQSGSDDWCEVCGHRMAGAVPPPPPPPPGGYGFPPPQGGPAGARPGPAGGSAPEPELCPQCRTPREGGAPFCEECRWNFLTNTATSYTPAAPRPPQPRFQPPSSTYGGGDGYEYQGSRPSQVNRPAEPLPSFHSEPSGPTPFGGDRAPSGPPTSPGPSGAPPFGAGDRRPPGAPQGFGQGPGQGGPGQGGPGQGPGAGNPSGPGGPGGFGGRGTVPGQGPGGPGSGGPSGFGGGPGQGPGAGGPGGPSGFGGGPGQGPGGPGGPSGFGGGQGQRPGPGDASGFGGQGPGGPGPGGSSPFGGGNPGQGQGQGQGPGSQGPSPFGREPSRPGGPTPSGPSGFGGDPSGQVPPPGGPGGAPQAFQPSGASAPPAFPGETRRPPAADDDWVISPPSSTGPGQGGGYGYPQSGGTQTPPGPGGPGGPGGFPQAAQAPQGPRSATWTATIGPDREYFMAMMQRSGPEAAGLNLPAYSPEQQRTLTGNQVTIGRRRHSTGDTPDIDLSVPPEDPGVSHQHAVLVQQQDGSWAVVDQNSTNGTTVNMSEEPIQPFVPVPLQDGDRVHVGAWTTITVRRG</sequence>
<feature type="compositionally biased region" description="Pro residues" evidence="2">
    <location>
        <begin position="27"/>
        <end position="45"/>
    </location>
</feature>
<feature type="compositionally biased region" description="Pro residues" evidence="2">
    <location>
        <begin position="98"/>
        <end position="107"/>
    </location>
</feature>
<proteinExistence type="predicted"/>
<dbReference type="RefSeq" id="WP_171156228.1">
    <property type="nucleotide sequence ID" value="NZ_CP053189.1"/>
</dbReference>
<name>A0A6M4PLL0_9ACTN</name>
<dbReference type="PANTHER" id="PTHR23308">
    <property type="entry name" value="NUCLEAR INHIBITOR OF PROTEIN PHOSPHATASE-1"/>
    <property type="match status" value="1"/>
</dbReference>
<feature type="region of interest" description="Disordered" evidence="2">
    <location>
        <begin position="92"/>
        <end position="448"/>
    </location>
</feature>
<dbReference type="Gene3D" id="2.60.200.20">
    <property type="match status" value="1"/>
</dbReference>
<feature type="compositionally biased region" description="Pro residues" evidence="2">
    <location>
        <begin position="156"/>
        <end position="167"/>
    </location>
</feature>
<dbReference type="AlphaFoldDB" id="A0A6M4PLL0"/>
<dbReference type="EMBL" id="CP053189">
    <property type="protein sequence ID" value="QJS11931.1"/>
    <property type="molecule type" value="Genomic_DNA"/>
</dbReference>
<dbReference type="KEGG" id="sarg:HKX69_22575"/>
<dbReference type="InterPro" id="IPR050923">
    <property type="entry name" value="Cell_Proc_Reg/RNA_Proc"/>
</dbReference>
<dbReference type="Proteomes" id="UP000502641">
    <property type="component" value="Chromosome"/>
</dbReference>